<dbReference type="Proteomes" id="UP000265515">
    <property type="component" value="Unassembled WGS sequence"/>
</dbReference>
<organism evidence="1 2">
    <name type="scientific">Chara braunii</name>
    <name type="common">Braun's stonewort</name>
    <dbReference type="NCBI Taxonomy" id="69332"/>
    <lineage>
        <taxon>Eukaryota</taxon>
        <taxon>Viridiplantae</taxon>
        <taxon>Streptophyta</taxon>
        <taxon>Charophyceae</taxon>
        <taxon>Charales</taxon>
        <taxon>Characeae</taxon>
        <taxon>Chara</taxon>
    </lineage>
</organism>
<evidence type="ECO:0000313" key="2">
    <source>
        <dbReference type="Proteomes" id="UP000265515"/>
    </source>
</evidence>
<name>A0A388LAR3_CHABU</name>
<dbReference type="AlphaFoldDB" id="A0A388LAR3"/>
<protein>
    <submittedName>
        <fullName evidence="1">Uncharacterized protein</fullName>
    </submittedName>
</protein>
<evidence type="ECO:0000313" key="1">
    <source>
        <dbReference type="EMBL" id="GBG79376.1"/>
    </source>
</evidence>
<accession>A0A388LAR3</accession>
<dbReference type="Gramene" id="GBG79376">
    <property type="protein sequence ID" value="GBG79376"/>
    <property type="gene ID" value="CBR_g29525"/>
</dbReference>
<dbReference type="EMBL" id="BFEA01000317">
    <property type="protein sequence ID" value="GBG79376.1"/>
    <property type="molecule type" value="Genomic_DNA"/>
</dbReference>
<reference evidence="1 2" key="1">
    <citation type="journal article" date="2018" name="Cell">
        <title>The Chara Genome: Secondary Complexity and Implications for Plant Terrestrialization.</title>
        <authorList>
            <person name="Nishiyama T."/>
            <person name="Sakayama H."/>
            <person name="Vries J.D."/>
            <person name="Buschmann H."/>
            <person name="Saint-Marcoux D."/>
            <person name="Ullrich K.K."/>
            <person name="Haas F.B."/>
            <person name="Vanderstraeten L."/>
            <person name="Becker D."/>
            <person name="Lang D."/>
            <person name="Vosolsobe S."/>
            <person name="Rombauts S."/>
            <person name="Wilhelmsson P.K.I."/>
            <person name="Janitza P."/>
            <person name="Kern R."/>
            <person name="Heyl A."/>
            <person name="Rumpler F."/>
            <person name="Villalobos L.I.A.C."/>
            <person name="Clay J.M."/>
            <person name="Skokan R."/>
            <person name="Toyoda A."/>
            <person name="Suzuki Y."/>
            <person name="Kagoshima H."/>
            <person name="Schijlen E."/>
            <person name="Tajeshwar N."/>
            <person name="Catarino B."/>
            <person name="Hetherington A.J."/>
            <person name="Saltykova A."/>
            <person name="Bonnot C."/>
            <person name="Breuninger H."/>
            <person name="Symeonidi A."/>
            <person name="Radhakrishnan G.V."/>
            <person name="Van Nieuwerburgh F."/>
            <person name="Deforce D."/>
            <person name="Chang C."/>
            <person name="Karol K.G."/>
            <person name="Hedrich R."/>
            <person name="Ulvskov P."/>
            <person name="Glockner G."/>
            <person name="Delwiche C.F."/>
            <person name="Petrasek J."/>
            <person name="Van de Peer Y."/>
            <person name="Friml J."/>
            <person name="Beilby M."/>
            <person name="Dolan L."/>
            <person name="Kohara Y."/>
            <person name="Sugano S."/>
            <person name="Fujiyama A."/>
            <person name="Delaux P.-M."/>
            <person name="Quint M."/>
            <person name="TheiBen G."/>
            <person name="Hagemann M."/>
            <person name="Harholt J."/>
            <person name="Dunand C."/>
            <person name="Zachgo S."/>
            <person name="Langdale J."/>
            <person name="Maumus F."/>
            <person name="Straeten D.V.D."/>
            <person name="Gould S.B."/>
            <person name="Rensing S.A."/>
        </authorList>
    </citation>
    <scope>NUCLEOTIDE SEQUENCE [LARGE SCALE GENOMIC DNA]</scope>
    <source>
        <strain evidence="1 2">S276</strain>
    </source>
</reference>
<comment type="caution">
    <text evidence="1">The sequence shown here is derived from an EMBL/GenBank/DDBJ whole genome shotgun (WGS) entry which is preliminary data.</text>
</comment>
<proteinExistence type="predicted"/>
<keyword evidence="2" id="KW-1185">Reference proteome</keyword>
<sequence>MKQTIQKFSRDWLGSENGGGRIAFIKWDGGRAQEGNDGTKKGNHGTIKRYYYICFRDWTMVGQGIPLRSPSDFPDPFPPHQLTMAGRAMVWSGVSKTAAGGLRRCRQTSCFIRV</sequence>
<gene>
    <name evidence="1" type="ORF">CBR_g29525</name>
</gene>